<comment type="caution">
    <text evidence="2">The sequence shown here is derived from an EMBL/GenBank/DDBJ whole genome shotgun (WGS) entry which is preliminary data.</text>
</comment>
<feature type="compositionally biased region" description="Low complexity" evidence="1">
    <location>
        <begin position="302"/>
        <end position="311"/>
    </location>
</feature>
<feature type="compositionally biased region" description="Low complexity" evidence="1">
    <location>
        <begin position="508"/>
        <end position="529"/>
    </location>
</feature>
<proteinExistence type="predicted"/>
<organism evidence="2 3">
    <name type="scientific">Multifurca ochricompacta</name>
    <dbReference type="NCBI Taxonomy" id="376703"/>
    <lineage>
        <taxon>Eukaryota</taxon>
        <taxon>Fungi</taxon>
        <taxon>Dikarya</taxon>
        <taxon>Basidiomycota</taxon>
        <taxon>Agaricomycotina</taxon>
        <taxon>Agaricomycetes</taxon>
        <taxon>Russulales</taxon>
        <taxon>Russulaceae</taxon>
        <taxon>Multifurca</taxon>
    </lineage>
</organism>
<evidence type="ECO:0000256" key="1">
    <source>
        <dbReference type="SAM" id="MobiDB-lite"/>
    </source>
</evidence>
<evidence type="ECO:0000313" key="3">
    <source>
        <dbReference type="Proteomes" id="UP001203297"/>
    </source>
</evidence>
<keyword evidence="3" id="KW-1185">Reference proteome</keyword>
<protein>
    <submittedName>
        <fullName evidence="2">Uncharacterized protein</fullName>
    </submittedName>
</protein>
<evidence type="ECO:0000313" key="2">
    <source>
        <dbReference type="EMBL" id="KAI0305730.1"/>
    </source>
</evidence>
<feature type="compositionally biased region" description="Basic and acidic residues" evidence="1">
    <location>
        <begin position="584"/>
        <end position="599"/>
    </location>
</feature>
<sequence>MLASAWRIVRDRLEFLGQGIDNGQVRSQLARKPDFRKEYLIVYDILSALIDALQARFSLLAAKAEHFRMYFKMYEESNPDNPEYMFDQAALREAYKSYVDSIVIELCLPNSPYPKYILARILEDATQEAPCEKQRFPQAMFDALGDLAVALQLQETIEAPLLGPQGEQWRKQSRTMPKEFALWIEAQSLSEEASKKLGNNLSIIFPLENTKESGVVDAIWTQINDMYKAVTNMDLDTLWQVEDEFQRVPRWSTTVSPDKHYTKAMPVFPDRKRIGGGSETLQITDGNESEPSSMPPLEDASDLASSDSAAAKWGHIEESEDESSYFDGEESSVYDSEEEAELRDLLREAMDIASAHPEVFEERKTLKERSNDNQFLKALGALRGRLFSSNPRLKTNRPGARIPPFHPTYFYIDRVWTVSSKGRAVTVEEVEDEDAPIAVAKKKKKKKLKKKKRLVSATEEDDPPETGTPSPSSSMIKSALPVVSPTEVKSTPTPAPVPQAKKKKRPSVTRSSSLASTTSTAFTAVSTTSPEQIRAQSSHSYLQSGNLTEQKAKVKTRGEPPNLPPVEEHNTKEGFFSHFRRKREVAPRAPGEENKEKRNLGAWFKNMNRKSTGFLAQILGADKSAKKGGPPMKWDHFMRVMIDMGFEVDASTAGSSVRFQPPDPSLRSISFHKPHPGNTIDPITLQKWGKKLKSYYGWSEEILLQQASLQI</sequence>
<feature type="region of interest" description="Disordered" evidence="1">
    <location>
        <begin position="583"/>
        <end position="603"/>
    </location>
</feature>
<dbReference type="InterPro" id="IPR012933">
    <property type="entry name" value="HicA_mRNA_interferase"/>
</dbReference>
<dbReference type="GO" id="GO:0003729">
    <property type="term" value="F:mRNA binding"/>
    <property type="evidence" value="ECO:0007669"/>
    <property type="project" value="InterPro"/>
</dbReference>
<feature type="compositionally biased region" description="Low complexity" evidence="1">
    <location>
        <begin position="465"/>
        <end position="474"/>
    </location>
</feature>
<name>A0AAD4QQU2_9AGAM</name>
<accession>A0AAD4QQU2</accession>
<feature type="region of interest" description="Disordered" evidence="1">
    <location>
        <begin position="272"/>
        <end position="340"/>
    </location>
</feature>
<dbReference type="AlphaFoldDB" id="A0AAD4QQU2"/>
<feature type="compositionally biased region" description="Acidic residues" evidence="1">
    <location>
        <begin position="318"/>
        <end position="340"/>
    </location>
</feature>
<reference evidence="2" key="1">
    <citation type="journal article" date="2022" name="New Phytol.">
        <title>Evolutionary transition to the ectomycorrhizal habit in the genomes of a hyperdiverse lineage of mushroom-forming fungi.</title>
        <authorList>
            <person name="Looney B."/>
            <person name="Miyauchi S."/>
            <person name="Morin E."/>
            <person name="Drula E."/>
            <person name="Courty P.E."/>
            <person name="Kohler A."/>
            <person name="Kuo A."/>
            <person name="LaButti K."/>
            <person name="Pangilinan J."/>
            <person name="Lipzen A."/>
            <person name="Riley R."/>
            <person name="Andreopoulos W."/>
            <person name="He G."/>
            <person name="Johnson J."/>
            <person name="Nolan M."/>
            <person name="Tritt A."/>
            <person name="Barry K.W."/>
            <person name="Grigoriev I.V."/>
            <person name="Nagy L.G."/>
            <person name="Hibbett D."/>
            <person name="Henrissat B."/>
            <person name="Matheny P.B."/>
            <person name="Labbe J."/>
            <person name="Martin F.M."/>
        </authorList>
    </citation>
    <scope>NUCLEOTIDE SEQUENCE</scope>
    <source>
        <strain evidence="2">BPL690</strain>
    </source>
</reference>
<feature type="region of interest" description="Disordered" evidence="1">
    <location>
        <begin position="443"/>
        <end position="570"/>
    </location>
</feature>
<feature type="compositionally biased region" description="Polar residues" evidence="1">
    <location>
        <begin position="279"/>
        <end position="292"/>
    </location>
</feature>
<dbReference type="Proteomes" id="UP001203297">
    <property type="component" value="Unassembled WGS sequence"/>
</dbReference>
<dbReference type="EMBL" id="WTXG01000005">
    <property type="protein sequence ID" value="KAI0305730.1"/>
    <property type="molecule type" value="Genomic_DNA"/>
</dbReference>
<gene>
    <name evidence="2" type="ORF">B0F90DRAFT_1700505</name>
</gene>
<dbReference type="Pfam" id="PF07927">
    <property type="entry name" value="HicA_toxin"/>
    <property type="match status" value="1"/>
</dbReference>
<feature type="compositionally biased region" description="Polar residues" evidence="1">
    <location>
        <begin position="530"/>
        <end position="549"/>
    </location>
</feature>
<feature type="compositionally biased region" description="Basic residues" evidence="1">
    <location>
        <begin position="443"/>
        <end position="454"/>
    </location>
</feature>